<sequence>MIFYTLTLICIIFVISVLFYKQRRTTVEILQSEYTSQESLKELSAEHQPIIIRNTPIPQSLTIEQLTKMHRLSDFKFKDDGMTLRQYLTVRDSETQTPLMTTSAAVALSKELALPIWVSHTIHDTIHEMGGIFSLAYSHNVQPVFGGIGMQRATAIMTFFLPVEGVYTISLVNPKSESFLPANWKYRYPHTLTINDSPLVAEIKYIDIILRPGTMICVPTQTIFSIEPDSSSFHSGLWIEVDSPVSKLAKFLEDFD</sequence>
<organism evidence="1">
    <name type="scientific">viral metagenome</name>
    <dbReference type="NCBI Taxonomy" id="1070528"/>
    <lineage>
        <taxon>unclassified sequences</taxon>
        <taxon>metagenomes</taxon>
        <taxon>organismal metagenomes</taxon>
    </lineage>
</organism>
<protein>
    <submittedName>
        <fullName evidence="1">Uncharacterized protein</fullName>
    </submittedName>
</protein>
<dbReference type="AlphaFoldDB" id="A0A6C0K716"/>
<name>A0A6C0K716_9ZZZZ</name>
<evidence type="ECO:0000313" key="1">
    <source>
        <dbReference type="EMBL" id="QHU12951.1"/>
    </source>
</evidence>
<proteinExistence type="predicted"/>
<reference evidence="1" key="1">
    <citation type="journal article" date="2020" name="Nature">
        <title>Giant virus diversity and host interactions through global metagenomics.</title>
        <authorList>
            <person name="Schulz F."/>
            <person name="Roux S."/>
            <person name="Paez-Espino D."/>
            <person name="Jungbluth S."/>
            <person name="Walsh D.A."/>
            <person name="Denef V.J."/>
            <person name="McMahon K.D."/>
            <person name="Konstantinidis K.T."/>
            <person name="Eloe-Fadrosh E.A."/>
            <person name="Kyrpides N.C."/>
            <person name="Woyke T."/>
        </authorList>
    </citation>
    <scope>NUCLEOTIDE SEQUENCE</scope>
    <source>
        <strain evidence="1">GVMAG-S-1101172-89</strain>
    </source>
</reference>
<dbReference type="EMBL" id="MN740811">
    <property type="protein sequence ID" value="QHU12951.1"/>
    <property type="molecule type" value="Genomic_DNA"/>
</dbReference>
<accession>A0A6C0K716</accession>